<organism evidence="1 2">
    <name type="scientific">Catharanthus roseus</name>
    <name type="common">Madagascar periwinkle</name>
    <name type="synonym">Vinca rosea</name>
    <dbReference type="NCBI Taxonomy" id="4058"/>
    <lineage>
        <taxon>Eukaryota</taxon>
        <taxon>Viridiplantae</taxon>
        <taxon>Streptophyta</taxon>
        <taxon>Embryophyta</taxon>
        <taxon>Tracheophyta</taxon>
        <taxon>Spermatophyta</taxon>
        <taxon>Magnoliopsida</taxon>
        <taxon>eudicotyledons</taxon>
        <taxon>Gunneridae</taxon>
        <taxon>Pentapetalae</taxon>
        <taxon>asterids</taxon>
        <taxon>lamiids</taxon>
        <taxon>Gentianales</taxon>
        <taxon>Apocynaceae</taxon>
        <taxon>Rauvolfioideae</taxon>
        <taxon>Vinceae</taxon>
        <taxon>Catharanthinae</taxon>
        <taxon>Catharanthus</taxon>
    </lineage>
</organism>
<comment type="caution">
    <text evidence="1">The sequence shown here is derived from an EMBL/GenBank/DDBJ whole genome shotgun (WGS) entry which is preliminary data.</text>
</comment>
<evidence type="ECO:0000313" key="1">
    <source>
        <dbReference type="EMBL" id="KAI5657736.1"/>
    </source>
</evidence>
<name>A0ACC0ADZ9_CATRO</name>
<dbReference type="EMBL" id="CM044706">
    <property type="protein sequence ID" value="KAI5657736.1"/>
    <property type="molecule type" value="Genomic_DNA"/>
</dbReference>
<evidence type="ECO:0000313" key="2">
    <source>
        <dbReference type="Proteomes" id="UP001060085"/>
    </source>
</evidence>
<reference evidence="2" key="1">
    <citation type="journal article" date="2023" name="Nat. Plants">
        <title>Single-cell RNA sequencing provides a high-resolution roadmap for understanding the multicellular compartmentation of specialized metabolism.</title>
        <authorList>
            <person name="Sun S."/>
            <person name="Shen X."/>
            <person name="Li Y."/>
            <person name="Li Y."/>
            <person name="Wang S."/>
            <person name="Li R."/>
            <person name="Zhang H."/>
            <person name="Shen G."/>
            <person name="Guo B."/>
            <person name="Wei J."/>
            <person name="Xu J."/>
            <person name="St-Pierre B."/>
            <person name="Chen S."/>
            <person name="Sun C."/>
        </authorList>
    </citation>
    <scope>NUCLEOTIDE SEQUENCE [LARGE SCALE GENOMIC DNA]</scope>
</reference>
<accession>A0ACC0ADZ9</accession>
<keyword evidence="2" id="KW-1185">Reference proteome</keyword>
<sequence length="166" mass="19553">MGSGELIDDLIESGTLIFLDWNDSMTDIRLGIRFVEKVQAISTVQKWSIQMDREYRVIKSKSNQWTAKCYYHSDSNYFSRYIRIKKKAMHSHWEITKFVKEHTCLVQVQQNKHRNMSSKFISMSMSHNFANDPEISISNVIQEVQVLSQMGCTYKRAWVSINEIFL</sequence>
<protein>
    <submittedName>
        <fullName evidence="1">Uncharacterized protein</fullName>
    </submittedName>
</protein>
<gene>
    <name evidence="1" type="ORF">M9H77_26529</name>
</gene>
<dbReference type="Proteomes" id="UP001060085">
    <property type="component" value="Linkage Group LG06"/>
</dbReference>
<proteinExistence type="predicted"/>